<gene>
    <name evidence="1" type="ORF">LNINA_LOCUS515</name>
</gene>
<sequence>MEYILSSEESSDADIKSLRHQLTEYGLSEENLSKEEMTDLLKVLKFSKSAAEDEERQKKEENTSLTKVKMKRKYLNVRDRRLPWSLFPSVTAASERARLLVVYFKIMSINNYRQARQSVNLAVWPPPLQILEETTRILPQRSTRSGRSVPLYAGLDDDSSDVDFVVTKAKKRKASNSEHCDVGSSNKTISLKRKIQKDENLRPVKDVKLNSNLIKEEIEDQTLKEACLQIED</sequence>
<comment type="caution">
    <text evidence="1">The sequence shown here is derived from an EMBL/GenBank/DDBJ whole genome shotgun (WGS) entry which is preliminary data.</text>
</comment>
<organism evidence="1 2">
    <name type="scientific">Leptosia nina</name>
    <dbReference type="NCBI Taxonomy" id="320188"/>
    <lineage>
        <taxon>Eukaryota</taxon>
        <taxon>Metazoa</taxon>
        <taxon>Ecdysozoa</taxon>
        <taxon>Arthropoda</taxon>
        <taxon>Hexapoda</taxon>
        <taxon>Insecta</taxon>
        <taxon>Pterygota</taxon>
        <taxon>Neoptera</taxon>
        <taxon>Endopterygota</taxon>
        <taxon>Lepidoptera</taxon>
        <taxon>Glossata</taxon>
        <taxon>Ditrysia</taxon>
        <taxon>Papilionoidea</taxon>
        <taxon>Pieridae</taxon>
        <taxon>Pierinae</taxon>
        <taxon>Leptosia</taxon>
    </lineage>
</organism>
<dbReference type="EMBL" id="CAVLEF010000001">
    <property type="protein sequence ID" value="CAK1540462.1"/>
    <property type="molecule type" value="Genomic_DNA"/>
</dbReference>
<proteinExistence type="predicted"/>
<protein>
    <submittedName>
        <fullName evidence="1">Uncharacterized protein</fullName>
    </submittedName>
</protein>
<keyword evidence="2" id="KW-1185">Reference proteome</keyword>
<reference evidence="1 2" key="1">
    <citation type="submission" date="2023-11" db="EMBL/GenBank/DDBJ databases">
        <authorList>
            <person name="Okamura Y."/>
        </authorList>
    </citation>
    <scope>NUCLEOTIDE SEQUENCE [LARGE SCALE GENOMIC DNA]</scope>
</reference>
<accession>A0AAV1IUT6</accession>
<evidence type="ECO:0000313" key="2">
    <source>
        <dbReference type="Proteomes" id="UP001497472"/>
    </source>
</evidence>
<name>A0AAV1IUT6_9NEOP</name>
<evidence type="ECO:0000313" key="1">
    <source>
        <dbReference type="EMBL" id="CAK1540462.1"/>
    </source>
</evidence>
<dbReference type="Proteomes" id="UP001497472">
    <property type="component" value="Unassembled WGS sequence"/>
</dbReference>
<dbReference type="AlphaFoldDB" id="A0AAV1IUT6"/>